<dbReference type="JaponicusDB" id="SJAG_02573">
    <property type="gene designation" value="csx1"/>
</dbReference>
<dbReference type="InterPro" id="IPR035979">
    <property type="entry name" value="RBD_domain_sf"/>
</dbReference>
<keyword evidence="1" id="KW-0677">Repeat</keyword>
<feature type="compositionally biased region" description="Low complexity" evidence="4">
    <location>
        <begin position="40"/>
        <end position="57"/>
    </location>
</feature>
<evidence type="ECO:0000313" key="8">
    <source>
        <dbReference type="Proteomes" id="UP000001744"/>
    </source>
</evidence>
<evidence type="ECO:0000256" key="2">
    <source>
        <dbReference type="ARBA" id="ARBA00022884"/>
    </source>
</evidence>
<dbReference type="Proteomes" id="UP000001744">
    <property type="component" value="Unassembled WGS sequence"/>
</dbReference>
<dbReference type="Pfam" id="PF00076">
    <property type="entry name" value="RRM_1"/>
    <property type="match status" value="2"/>
</dbReference>
<dbReference type="GO" id="GO:0005829">
    <property type="term" value="C:cytosol"/>
    <property type="evidence" value="ECO:0000318"/>
    <property type="project" value="GO_Central"/>
</dbReference>
<sequence>MITARLPFAYSLGALQNQPQTLAQAQSQHPQSRSITPLFAAGPASTSANSSSPAAAARDGNGSSRSASPAAYGLPPLSFSADHKPNDTLWMGDLESWMDAAFIQQLWASLGETVHVKLMRTKSSVSEGCVSYCFVQFSSPQAAEYALLRYNNTIIPRTHSVFKLNWATGGGIQHSAKTRREPEYSVFVGDLDPETHEAELYHTFHSVYPSCTSAKIIIDPVTGMSRKYGFVRFSDEREQQRALSEMQGYLCHGRPLRISVASPRSRTSISADSTTPTGAASTANGGAAASSSAVATGVTGVPSSSSSTRQPDQGLCSIDPFNTTVFVGGLFSGATEKDLFYHFSPFGNILNIKIPPGKGCGFVQYTEKAAAEKAITMMQGALVGPSHIRLAWGHNTLPVSAISASMEAMGSNGSVNSAAANESVHTRAATALHANSAVPTSGSGVASQNPSSHSLLSSSVGLSQFAPASLSSASGKPSLLSTNALIPPIAHSTPSLSAPPSAAIGIPSSLSSRMTSHAAGSAPLSAPAAVELSSACRSGTPASSFNISDWLPSLSAPKSSLLSGATTAPSPLRLGGSTSGFHFGEDMLDGVSASKSRQSSSGSSAASSVDSATASSGISTSTGSLFASSLSGGGASKGSFLSSAFSHPLSADSFHPLKTNKPHALKTPYSSYSTSGSFLF</sequence>
<dbReference type="RefSeq" id="XP_002173781.1">
    <property type="nucleotide sequence ID" value="XM_002173745.1"/>
</dbReference>
<evidence type="ECO:0000313" key="7">
    <source>
        <dbReference type="JaponicusDB" id="SJAG_02573"/>
    </source>
</evidence>
<dbReference type="GO" id="GO:0070935">
    <property type="term" value="P:3'-UTR-mediated mRNA stabilization"/>
    <property type="evidence" value="ECO:0007669"/>
    <property type="project" value="EnsemblFungi"/>
</dbReference>
<dbReference type="GO" id="GO:0003729">
    <property type="term" value="F:mRNA binding"/>
    <property type="evidence" value="ECO:0000318"/>
    <property type="project" value="GO_Central"/>
</dbReference>
<feature type="domain" description="RRM" evidence="5">
    <location>
        <begin position="323"/>
        <end position="395"/>
    </location>
</feature>
<dbReference type="GeneID" id="7051201"/>
<feature type="region of interest" description="Disordered" evidence="4">
    <location>
        <begin position="21"/>
        <end position="68"/>
    </location>
</feature>
<gene>
    <name evidence="7" type="primary">csx1</name>
    <name evidence="6" type="ORF">SJAG_02573</name>
</gene>
<accession>B6K0L7</accession>
<evidence type="ECO:0000256" key="3">
    <source>
        <dbReference type="PROSITE-ProRule" id="PRU00176"/>
    </source>
</evidence>
<feature type="region of interest" description="Disordered" evidence="4">
    <location>
        <begin position="262"/>
        <end position="285"/>
    </location>
</feature>
<feature type="region of interest" description="Disordered" evidence="4">
    <location>
        <begin position="592"/>
        <end position="619"/>
    </location>
</feature>
<dbReference type="GO" id="GO:0006376">
    <property type="term" value="P:mRNA splice site recognition"/>
    <property type="evidence" value="ECO:0000318"/>
    <property type="project" value="GO_Central"/>
</dbReference>
<dbReference type="InterPro" id="IPR000504">
    <property type="entry name" value="RRM_dom"/>
</dbReference>
<dbReference type="OrthoDB" id="446113at2759"/>
<dbReference type="PANTHER" id="PTHR47640">
    <property type="entry name" value="TRNA SELENOCYSTEINE 1-ASSOCIATED PROTEIN 1-RELATED-RELATED"/>
    <property type="match status" value="1"/>
</dbReference>
<evidence type="ECO:0000256" key="4">
    <source>
        <dbReference type="SAM" id="MobiDB-lite"/>
    </source>
</evidence>
<evidence type="ECO:0000313" key="6">
    <source>
        <dbReference type="EMBL" id="EEB07488.1"/>
    </source>
</evidence>
<protein>
    <submittedName>
        <fullName evidence="6">RNA-binding protein Csx1</fullName>
    </submittedName>
</protein>
<keyword evidence="8" id="KW-1185">Reference proteome</keyword>
<dbReference type="GO" id="GO:0010494">
    <property type="term" value="C:cytoplasmic stress granule"/>
    <property type="evidence" value="ECO:0007669"/>
    <property type="project" value="EnsemblFungi"/>
</dbReference>
<dbReference type="SMART" id="SM00360">
    <property type="entry name" value="RRM"/>
    <property type="match status" value="3"/>
</dbReference>
<dbReference type="eggNOG" id="KOG0118">
    <property type="taxonomic scope" value="Eukaryota"/>
</dbReference>
<dbReference type="EMBL" id="KE651166">
    <property type="protein sequence ID" value="EEB07488.1"/>
    <property type="molecule type" value="Genomic_DNA"/>
</dbReference>
<dbReference type="GO" id="GO:2000815">
    <property type="term" value="P:regulation of mRNA stability involved in response to oxidative stress"/>
    <property type="evidence" value="ECO:0007669"/>
    <property type="project" value="EnsemblFungi"/>
</dbReference>
<dbReference type="PROSITE" id="PS50102">
    <property type="entry name" value="RRM"/>
    <property type="match status" value="3"/>
</dbReference>
<keyword evidence="2 3" id="KW-0694">RNA-binding</keyword>
<name>B6K0L7_SCHJY</name>
<dbReference type="HOGENOM" id="CLU_446298_0_0_1"/>
<feature type="compositionally biased region" description="Low complexity" evidence="4">
    <location>
        <begin position="270"/>
        <end position="285"/>
    </location>
</feature>
<dbReference type="CDD" id="cd12611">
    <property type="entry name" value="RRM1_NGR1_NAM8_like"/>
    <property type="match status" value="1"/>
</dbReference>
<evidence type="ECO:0000259" key="5">
    <source>
        <dbReference type="PROSITE" id="PS50102"/>
    </source>
</evidence>
<dbReference type="InterPro" id="IPR050825">
    <property type="entry name" value="RBM42_RBP45_47-like"/>
</dbReference>
<dbReference type="PANTHER" id="PTHR47640:SF10">
    <property type="entry name" value="TRNA SELENOCYSTEINE 1-ASSOCIATED PROTEIN 1-RELATED"/>
    <property type="match status" value="1"/>
</dbReference>
<feature type="domain" description="RRM" evidence="5">
    <location>
        <begin position="184"/>
        <end position="263"/>
    </location>
</feature>
<dbReference type="AlphaFoldDB" id="B6K0L7"/>
<dbReference type="GO" id="GO:0034599">
    <property type="term" value="P:cellular response to oxidative stress"/>
    <property type="evidence" value="ECO:0007669"/>
    <property type="project" value="EnsemblFungi"/>
</dbReference>
<evidence type="ECO:0000256" key="1">
    <source>
        <dbReference type="ARBA" id="ARBA00022737"/>
    </source>
</evidence>
<dbReference type="STRING" id="402676.B6K0L7"/>
<reference evidence="6 8" key="1">
    <citation type="journal article" date="2011" name="Science">
        <title>Comparative functional genomics of the fission yeasts.</title>
        <authorList>
            <person name="Rhind N."/>
            <person name="Chen Z."/>
            <person name="Yassour M."/>
            <person name="Thompson D.A."/>
            <person name="Haas B.J."/>
            <person name="Habib N."/>
            <person name="Wapinski I."/>
            <person name="Roy S."/>
            <person name="Lin M.F."/>
            <person name="Heiman D.I."/>
            <person name="Young S.K."/>
            <person name="Furuya K."/>
            <person name="Guo Y."/>
            <person name="Pidoux A."/>
            <person name="Chen H.M."/>
            <person name="Robbertse B."/>
            <person name="Goldberg J.M."/>
            <person name="Aoki K."/>
            <person name="Bayne E.H."/>
            <person name="Berlin A.M."/>
            <person name="Desjardins C.A."/>
            <person name="Dobbs E."/>
            <person name="Dukaj L."/>
            <person name="Fan L."/>
            <person name="FitzGerald M.G."/>
            <person name="French C."/>
            <person name="Gujja S."/>
            <person name="Hansen K."/>
            <person name="Keifenheim D."/>
            <person name="Levin J.Z."/>
            <person name="Mosher R.A."/>
            <person name="Mueller C.A."/>
            <person name="Pfiffner J."/>
            <person name="Priest M."/>
            <person name="Russ C."/>
            <person name="Smialowska A."/>
            <person name="Swoboda P."/>
            <person name="Sykes S.M."/>
            <person name="Vaughn M."/>
            <person name="Vengrova S."/>
            <person name="Yoder R."/>
            <person name="Zeng Q."/>
            <person name="Allshire R."/>
            <person name="Baulcombe D."/>
            <person name="Birren B.W."/>
            <person name="Brown W."/>
            <person name="Ekwall K."/>
            <person name="Kellis M."/>
            <person name="Leatherwood J."/>
            <person name="Levin H."/>
            <person name="Margalit H."/>
            <person name="Martienssen R."/>
            <person name="Nieduszynski C.A."/>
            <person name="Spatafora J.W."/>
            <person name="Friedman N."/>
            <person name="Dalgaard J.Z."/>
            <person name="Baumann P."/>
            <person name="Niki H."/>
            <person name="Regev A."/>
            <person name="Nusbaum C."/>
        </authorList>
    </citation>
    <scope>NUCLEOTIDE SEQUENCE [LARGE SCALE GENOMIC DNA]</scope>
    <source>
        <strain evidence="8">yFS275 / FY16936</strain>
    </source>
</reference>
<dbReference type="InterPro" id="IPR012677">
    <property type="entry name" value="Nucleotide-bd_a/b_plait_sf"/>
</dbReference>
<dbReference type="Gene3D" id="3.30.70.330">
    <property type="match status" value="3"/>
</dbReference>
<feature type="compositionally biased region" description="Polar residues" evidence="4">
    <location>
        <begin position="21"/>
        <end position="35"/>
    </location>
</feature>
<dbReference type="SUPFAM" id="SSF54928">
    <property type="entry name" value="RNA-binding domain, RBD"/>
    <property type="match status" value="2"/>
</dbReference>
<organism evidence="6 8">
    <name type="scientific">Schizosaccharomyces japonicus (strain yFS275 / FY16936)</name>
    <name type="common">Fission yeast</name>
    <dbReference type="NCBI Taxonomy" id="402676"/>
    <lineage>
        <taxon>Eukaryota</taxon>
        <taxon>Fungi</taxon>
        <taxon>Dikarya</taxon>
        <taxon>Ascomycota</taxon>
        <taxon>Taphrinomycotina</taxon>
        <taxon>Schizosaccharomycetes</taxon>
        <taxon>Schizosaccharomycetales</taxon>
        <taxon>Schizosaccharomycetaceae</taxon>
        <taxon>Schizosaccharomyces</taxon>
    </lineage>
</organism>
<dbReference type="VEuPathDB" id="FungiDB:SJAG_02573"/>
<feature type="domain" description="RRM" evidence="5">
    <location>
        <begin position="87"/>
        <end position="169"/>
    </location>
</feature>
<proteinExistence type="predicted"/>